<dbReference type="EMBL" id="QLSX01000001">
    <property type="protein sequence ID" value="RAR64282.1"/>
    <property type="molecule type" value="Genomic_DNA"/>
</dbReference>
<reference evidence="1 2" key="1">
    <citation type="submission" date="2018-06" db="EMBL/GenBank/DDBJ databases">
        <title>Comparative analysis of microorganisms from saline springs in Andes Mountain Range, Colombia.</title>
        <authorList>
            <person name="Rubin E."/>
        </authorList>
    </citation>
    <scope>NUCLEOTIDE SEQUENCE [LARGE SCALE GENOMIC DNA]</scope>
    <source>
        <strain evidence="1 2">USBA-857</strain>
    </source>
</reference>
<protein>
    <submittedName>
        <fullName evidence="1">Uncharacterized protein</fullName>
    </submittedName>
</protein>
<comment type="caution">
    <text evidence="1">The sequence shown here is derived from an EMBL/GenBank/DDBJ whole genome shotgun (WGS) entry which is preliminary data.</text>
</comment>
<dbReference type="Proteomes" id="UP000249700">
    <property type="component" value="Unassembled WGS sequence"/>
</dbReference>
<gene>
    <name evidence="1" type="ORF">BCL93_101101</name>
</gene>
<dbReference type="AlphaFoldDB" id="A0A328XY97"/>
<accession>A0A328XY97</accession>
<sequence length="274" mass="30354">MRILCSKSAHSRVPRGQGTTRKENDLVINGVHLSTPYINKSYHYTKHRRFYTEGKMANLIKVMSSSVFLMLVSSLTFAEVEPGLLEGKGSYEISDIIYDLMQEDGATTIPWSHMSNSDIAWTTDGYDSDGETTVRHGFLRINILGEKSTVLKRNKRELGWSISYISTGVPKFGANYAFLAPGGPGVSKCFGSLFEMCSFDIIDSLRENENLETEVICSSETFRENDVYLISSEGKEPSVIIIETNGGSGGSHSKLLMTIGDEVLNNSDLCAPRY</sequence>
<evidence type="ECO:0000313" key="1">
    <source>
        <dbReference type="EMBL" id="RAR64282.1"/>
    </source>
</evidence>
<proteinExistence type="predicted"/>
<organism evidence="1 2">
    <name type="scientific">Onishia taeanensis</name>
    <dbReference type="NCBI Taxonomy" id="284577"/>
    <lineage>
        <taxon>Bacteria</taxon>
        <taxon>Pseudomonadati</taxon>
        <taxon>Pseudomonadota</taxon>
        <taxon>Gammaproteobacteria</taxon>
        <taxon>Oceanospirillales</taxon>
        <taxon>Halomonadaceae</taxon>
        <taxon>Onishia</taxon>
    </lineage>
</organism>
<evidence type="ECO:0000313" key="2">
    <source>
        <dbReference type="Proteomes" id="UP000249700"/>
    </source>
</evidence>
<name>A0A328XY97_9GAMM</name>